<accession>A0ABN9UGU7</accession>
<protein>
    <submittedName>
        <fullName evidence="1">Uncharacterized protein</fullName>
    </submittedName>
</protein>
<reference evidence="1" key="1">
    <citation type="submission" date="2023-10" db="EMBL/GenBank/DDBJ databases">
        <authorList>
            <person name="Chen Y."/>
            <person name="Shah S."/>
            <person name="Dougan E. K."/>
            <person name="Thang M."/>
            <person name="Chan C."/>
        </authorList>
    </citation>
    <scope>NUCLEOTIDE SEQUENCE [LARGE SCALE GENOMIC DNA]</scope>
</reference>
<evidence type="ECO:0000313" key="1">
    <source>
        <dbReference type="EMBL" id="CAK0858858.1"/>
    </source>
</evidence>
<sequence length="140" mass="15627">MGDMSSRSLGEVLTITGKDFVSILQQDLFLSSLALNYADSLCHLTKLQSKEDVSDLVLPVSHNEVVTLMPSDTRFAMSKAALDLADRRNLLGSRRRTAMSEARRHECDMVVRSTLRAWNAPLEECVVKIAPVVSLRLEHE</sequence>
<keyword evidence="2" id="KW-1185">Reference proteome</keyword>
<evidence type="ECO:0000313" key="2">
    <source>
        <dbReference type="Proteomes" id="UP001189429"/>
    </source>
</evidence>
<proteinExistence type="predicted"/>
<comment type="caution">
    <text evidence="1">The sequence shown here is derived from an EMBL/GenBank/DDBJ whole genome shotgun (WGS) entry which is preliminary data.</text>
</comment>
<organism evidence="1 2">
    <name type="scientific">Prorocentrum cordatum</name>
    <dbReference type="NCBI Taxonomy" id="2364126"/>
    <lineage>
        <taxon>Eukaryota</taxon>
        <taxon>Sar</taxon>
        <taxon>Alveolata</taxon>
        <taxon>Dinophyceae</taxon>
        <taxon>Prorocentrales</taxon>
        <taxon>Prorocentraceae</taxon>
        <taxon>Prorocentrum</taxon>
    </lineage>
</organism>
<dbReference type="Proteomes" id="UP001189429">
    <property type="component" value="Unassembled WGS sequence"/>
</dbReference>
<dbReference type="EMBL" id="CAUYUJ010015846">
    <property type="protein sequence ID" value="CAK0858858.1"/>
    <property type="molecule type" value="Genomic_DNA"/>
</dbReference>
<gene>
    <name evidence="1" type="ORF">PCOR1329_LOCUS48425</name>
</gene>
<feature type="non-terminal residue" evidence="1">
    <location>
        <position position="140"/>
    </location>
</feature>
<name>A0ABN9UGU7_9DINO</name>